<dbReference type="Gene3D" id="1.10.510.10">
    <property type="entry name" value="Transferase(Phosphotransferase) domain 1"/>
    <property type="match status" value="1"/>
</dbReference>
<dbReference type="SMART" id="SM00220">
    <property type="entry name" value="S_TKc"/>
    <property type="match status" value="1"/>
</dbReference>
<evidence type="ECO:0000256" key="9">
    <source>
        <dbReference type="ARBA" id="ARBA00051693"/>
    </source>
</evidence>
<gene>
    <name evidence="13" type="ORF">PENTCL1PPCAC_23652</name>
</gene>
<keyword evidence="14" id="KW-1185">Reference proteome</keyword>
<dbReference type="PROSITE" id="PS00107">
    <property type="entry name" value="PROTEIN_KINASE_ATP"/>
    <property type="match status" value="1"/>
</dbReference>
<comment type="caution">
    <text evidence="13">The sequence shown here is derived from an EMBL/GenBank/DDBJ whole genome shotgun (WGS) entry which is preliminary data.</text>
</comment>
<dbReference type="InterPro" id="IPR017441">
    <property type="entry name" value="Protein_kinase_ATP_BS"/>
</dbReference>
<comment type="catalytic activity">
    <reaction evidence="8">
        <text>L-threonyl-[protein] + ATP = O-phospho-L-threonyl-[protein] + ADP + H(+)</text>
        <dbReference type="Rhea" id="RHEA:46608"/>
        <dbReference type="Rhea" id="RHEA-COMP:11060"/>
        <dbReference type="Rhea" id="RHEA-COMP:11605"/>
        <dbReference type="ChEBI" id="CHEBI:15378"/>
        <dbReference type="ChEBI" id="CHEBI:30013"/>
        <dbReference type="ChEBI" id="CHEBI:30616"/>
        <dbReference type="ChEBI" id="CHEBI:61977"/>
        <dbReference type="ChEBI" id="CHEBI:456216"/>
        <dbReference type="EC" id="2.7.12.2"/>
    </reaction>
</comment>
<feature type="domain" description="Protein kinase" evidence="12">
    <location>
        <begin position="136"/>
        <end position="392"/>
    </location>
</feature>
<dbReference type="GO" id="GO:0005524">
    <property type="term" value="F:ATP binding"/>
    <property type="evidence" value="ECO:0007669"/>
    <property type="project" value="UniProtKB-UniRule"/>
</dbReference>
<dbReference type="Pfam" id="PF00069">
    <property type="entry name" value="Pkinase"/>
    <property type="match status" value="1"/>
</dbReference>
<keyword evidence="11" id="KW-0723">Serine/threonine-protein kinase</keyword>
<keyword evidence="4 10" id="KW-0067">ATP-binding</keyword>
<evidence type="ECO:0000256" key="5">
    <source>
        <dbReference type="ARBA" id="ARBA00038035"/>
    </source>
</evidence>
<keyword evidence="3" id="KW-0418">Kinase</keyword>
<comment type="similarity">
    <text evidence="5">Belongs to the protein kinase superfamily. STE Ser/Thr protein kinase family. MAP kinase kinase subfamily.</text>
</comment>
<evidence type="ECO:0000256" key="8">
    <source>
        <dbReference type="ARBA" id="ARBA00049299"/>
    </source>
</evidence>
<dbReference type="GO" id="GO:0004708">
    <property type="term" value="F:MAP kinase kinase activity"/>
    <property type="evidence" value="ECO:0007669"/>
    <property type="project" value="UniProtKB-EC"/>
</dbReference>
<protein>
    <recommendedName>
        <fullName evidence="6">mitogen-activated protein kinase kinase</fullName>
        <ecNumber evidence="6">2.7.12.2</ecNumber>
    </recommendedName>
</protein>
<dbReference type="InterPro" id="IPR011009">
    <property type="entry name" value="Kinase-like_dom_sf"/>
</dbReference>
<evidence type="ECO:0000256" key="10">
    <source>
        <dbReference type="PROSITE-ProRule" id="PRU10141"/>
    </source>
</evidence>
<name>A0AAV5U525_9BILA</name>
<comment type="catalytic activity">
    <reaction evidence="7">
        <text>L-seryl-[protein] + ATP = O-phospho-L-seryl-[protein] + ADP + H(+)</text>
        <dbReference type="Rhea" id="RHEA:17989"/>
        <dbReference type="Rhea" id="RHEA-COMP:9863"/>
        <dbReference type="Rhea" id="RHEA-COMP:11604"/>
        <dbReference type="ChEBI" id="CHEBI:15378"/>
        <dbReference type="ChEBI" id="CHEBI:29999"/>
        <dbReference type="ChEBI" id="CHEBI:30616"/>
        <dbReference type="ChEBI" id="CHEBI:83421"/>
        <dbReference type="ChEBI" id="CHEBI:456216"/>
        <dbReference type="EC" id="2.7.12.2"/>
    </reaction>
</comment>
<dbReference type="AlphaFoldDB" id="A0AAV5U525"/>
<evidence type="ECO:0000259" key="12">
    <source>
        <dbReference type="PROSITE" id="PS50011"/>
    </source>
</evidence>
<dbReference type="PANTHER" id="PTHR48013">
    <property type="entry name" value="DUAL SPECIFICITY MITOGEN-ACTIVATED PROTEIN KINASE KINASE 5-RELATED"/>
    <property type="match status" value="1"/>
</dbReference>
<dbReference type="Proteomes" id="UP001432027">
    <property type="component" value="Unassembled WGS sequence"/>
</dbReference>
<comment type="catalytic activity">
    <reaction evidence="9">
        <text>L-tyrosyl-[protein] + ATP = O-phospho-L-tyrosyl-[protein] + ADP + H(+)</text>
        <dbReference type="Rhea" id="RHEA:10596"/>
        <dbReference type="Rhea" id="RHEA-COMP:10136"/>
        <dbReference type="Rhea" id="RHEA-COMP:20101"/>
        <dbReference type="ChEBI" id="CHEBI:15378"/>
        <dbReference type="ChEBI" id="CHEBI:30616"/>
        <dbReference type="ChEBI" id="CHEBI:46858"/>
        <dbReference type="ChEBI" id="CHEBI:61978"/>
        <dbReference type="ChEBI" id="CHEBI:456216"/>
        <dbReference type="EC" id="2.7.12.2"/>
    </reaction>
</comment>
<evidence type="ECO:0000256" key="11">
    <source>
        <dbReference type="RuleBase" id="RU000304"/>
    </source>
</evidence>
<proteinExistence type="inferred from homology"/>
<evidence type="ECO:0000256" key="4">
    <source>
        <dbReference type="ARBA" id="ARBA00022840"/>
    </source>
</evidence>
<evidence type="ECO:0000256" key="2">
    <source>
        <dbReference type="ARBA" id="ARBA00022741"/>
    </source>
</evidence>
<evidence type="ECO:0000256" key="7">
    <source>
        <dbReference type="ARBA" id="ARBA00049014"/>
    </source>
</evidence>
<evidence type="ECO:0000313" key="13">
    <source>
        <dbReference type="EMBL" id="GMT01478.1"/>
    </source>
</evidence>
<feature type="non-terminal residue" evidence="13">
    <location>
        <position position="1"/>
    </location>
</feature>
<evidence type="ECO:0000256" key="6">
    <source>
        <dbReference type="ARBA" id="ARBA00038999"/>
    </source>
</evidence>
<dbReference type="Gene3D" id="3.30.200.20">
    <property type="entry name" value="Phosphorylase Kinase, domain 1"/>
    <property type="match status" value="1"/>
</dbReference>
<dbReference type="EC" id="2.7.12.2" evidence="6"/>
<accession>A0AAV5U525</accession>
<dbReference type="EMBL" id="BTSX01000005">
    <property type="protein sequence ID" value="GMT01478.1"/>
    <property type="molecule type" value="Genomic_DNA"/>
</dbReference>
<dbReference type="PROSITE" id="PS00108">
    <property type="entry name" value="PROTEIN_KINASE_ST"/>
    <property type="match status" value="1"/>
</dbReference>
<dbReference type="InterPro" id="IPR008271">
    <property type="entry name" value="Ser/Thr_kinase_AS"/>
</dbReference>
<dbReference type="InterPro" id="IPR000719">
    <property type="entry name" value="Prot_kinase_dom"/>
</dbReference>
<feature type="binding site" evidence="10">
    <location>
        <position position="165"/>
    </location>
    <ligand>
        <name>ATP</name>
        <dbReference type="ChEBI" id="CHEBI:30616"/>
    </ligand>
</feature>
<keyword evidence="2 10" id="KW-0547">Nucleotide-binding</keyword>
<keyword evidence="1" id="KW-0808">Transferase</keyword>
<organism evidence="13 14">
    <name type="scientific">Pristionchus entomophagus</name>
    <dbReference type="NCBI Taxonomy" id="358040"/>
    <lineage>
        <taxon>Eukaryota</taxon>
        <taxon>Metazoa</taxon>
        <taxon>Ecdysozoa</taxon>
        <taxon>Nematoda</taxon>
        <taxon>Chromadorea</taxon>
        <taxon>Rhabditida</taxon>
        <taxon>Rhabditina</taxon>
        <taxon>Diplogasteromorpha</taxon>
        <taxon>Diplogasteroidea</taxon>
        <taxon>Neodiplogasteridae</taxon>
        <taxon>Pristionchus</taxon>
    </lineage>
</organism>
<reference evidence="13" key="1">
    <citation type="submission" date="2023-10" db="EMBL/GenBank/DDBJ databases">
        <title>Genome assembly of Pristionchus species.</title>
        <authorList>
            <person name="Yoshida K."/>
            <person name="Sommer R.J."/>
        </authorList>
    </citation>
    <scope>NUCLEOTIDE SEQUENCE</scope>
    <source>
        <strain evidence="13">RS0144</strain>
    </source>
</reference>
<evidence type="ECO:0000256" key="1">
    <source>
        <dbReference type="ARBA" id="ARBA00022679"/>
    </source>
</evidence>
<dbReference type="PANTHER" id="PTHR48013:SF9">
    <property type="entry name" value="DUAL SPECIFICITY MITOGEN-ACTIVATED PROTEIN KINASE KINASE 5"/>
    <property type="match status" value="1"/>
</dbReference>
<evidence type="ECO:0000256" key="3">
    <source>
        <dbReference type="ARBA" id="ARBA00022777"/>
    </source>
</evidence>
<dbReference type="GO" id="GO:0004674">
    <property type="term" value="F:protein serine/threonine kinase activity"/>
    <property type="evidence" value="ECO:0007669"/>
    <property type="project" value="UniProtKB-KW"/>
</dbReference>
<sequence>RSERRPVRELVNMMGSEERTISRGMFGQRPLPTVFIHRLDGSIDTIAVPFEVMSRHYLFCMRAEGAIAGAITFEYIDEDEKVVVEEDIAYERFAALLSKEGSMEVYELREEEEEVDEWDEDGFDEPPPSALHTHHFSRIRSLGQGASGTCHLAINKRTGEKVAIKAIEWAEEASVRKQFKREVEALKKCAIVPNIVKLLGEMQEGPVKMLVFEFMDGGSLKNYGVLPPHVLSVVSYSLLDAITCMKHLKILHRDIKRDNVLVSFDGEVKLCDMGQSRILPPNSSVANSYVGDNYYMPPERLLGLKYRVPSEIWGWAVVLCECATGRHPFLREDESLPTDFMRIVERIKTAQAFTEAITAEYGQDLCQLISSNTHFDPATRWDIITLHQSPYITRSRTVEISEAGQWFADHPCHED</sequence>
<dbReference type="SUPFAM" id="SSF56112">
    <property type="entry name" value="Protein kinase-like (PK-like)"/>
    <property type="match status" value="1"/>
</dbReference>
<evidence type="ECO:0000313" key="14">
    <source>
        <dbReference type="Proteomes" id="UP001432027"/>
    </source>
</evidence>
<dbReference type="PROSITE" id="PS50011">
    <property type="entry name" value="PROTEIN_KINASE_DOM"/>
    <property type="match status" value="1"/>
</dbReference>